<feature type="region of interest" description="Disordered" evidence="6">
    <location>
        <begin position="151"/>
        <end position="176"/>
    </location>
</feature>
<gene>
    <name evidence="7" type="ORF">EY643_09470</name>
</gene>
<evidence type="ECO:0000256" key="6">
    <source>
        <dbReference type="SAM" id="MobiDB-lite"/>
    </source>
</evidence>
<dbReference type="GO" id="GO:0005829">
    <property type="term" value="C:cytosol"/>
    <property type="evidence" value="ECO:0007669"/>
    <property type="project" value="TreeGrafter"/>
</dbReference>
<dbReference type="PANTHER" id="PTHR38099:SF1">
    <property type="entry name" value="LARGE RIBOSOMAL RNA SUBUNIT ACCUMULATION PROTEIN YCED"/>
    <property type="match status" value="1"/>
</dbReference>
<evidence type="ECO:0000256" key="3">
    <source>
        <dbReference type="ARBA" id="ARBA00015716"/>
    </source>
</evidence>
<name>A0A5P9NJ64_9GAMM</name>
<evidence type="ECO:0000313" key="8">
    <source>
        <dbReference type="Proteomes" id="UP000326287"/>
    </source>
</evidence>
<evidence type="ECO:0000256" key="4">
    <source>
        <dbReference type="ARBA" id="ARBA00022517"/>
    </source>
</evidence>
<evidence type="ECO:0000256" key="5">
    <source>
        <dbReference type="ARBA" id="ARBA00031841"/>
    </source>
</evidence>
<evidence type="ECO:0000256" key="1">
    <source>
        <dbReference type="ARBA" id="ARBA00002868"/>
    </source>
</evidence>
<keyword evidence="4" id="KW-0690">Ribosome biogenesis</keyword>
<reference evidence="7 8" key="1">
    <citation type="submission" date="2019-02" db="EMBL/GenBank/DDBJ databases">
        <authorList>
            <person name="Li S.-H."/>
        </authorList>
    </citation>
    <scope>NUCLEOTIDE SEQUENCE [LARGE SCALE GENOMIC DNA]</scope>
    <source>
        <strain evidence="7 8">IMCC14385</strain>
    </source>
</reference>
<dbReference type="InterPro" id="IPR039255">
    <property type="entry name" value="YceD_bac"/>
</dbReference>
<dbReference type="OrthoDB" id="9786771at2"/>
<evidence type="ECO:0000313" key="7">
    <source>
        <dbReference type="EMBL" id="QFU75870.1"/>
    </source>
</evidence>
<comment type="similarity">
    <text evidence="2">Belongs to the DUF177 domain family.</text>
</comment>
<accession>A0A5P9NJ64</accession>
<comment type="function">
    <text evidence="1">Plays a role in synthesis, processing and/or stability of 23S rRNA.</text>
</comment>
<dbReference type="Pfam" id="PF02620">
    <property type="entry name" value="YceD"/>
    <property type="match status" value="1"/>
</dbReference>
<keyword evidence="8" id="KW-1185">Reference proteome</keyword>
<dbReference type="InterPro" id="IPR003772">
    <property type="entry name" value="YceD"/>
</dbReference>
<dbReference type="AlphaFoldDB" id="A0A5P9NJ64"/>
<dbReference type="KEGG" id="halc:EY643_09470"/>
<dbReference type="RefSeq" id="WP_152661977.1">
    <property type="nucleotide sequence ID" value="NZ_CP036422.1"/>
</dbReference>
<organism evidence="7 8">
    <name type="scientific">Halioglobus maricola</name>
    <dbReference type="NCBI Taxonomy" id="2601894"/>
    <lineage>
        <taxon>Bacteria</taxon>
        <taxon>Pseudomonadati</taxon>
        <taxon>Pseudomonadota</taxon>
        <taxon>Gammaproteobacteria</taxon>
        <taxon>Cellvibrionales</taxon>
        <taxon>Halieaceae</taxon>
        <taxon>Halioglobus</taxon>
    </lineage>
</organism>
<protein>
    <recommendedName>
        <fullName evidence="3">Large ribosomal RNA subunit accumulation protein YceD</fullName>
    </recommendedName>
    <alternativeName>
        <fullName evidence="5">23S rRNA accumulation protein YceD</fullName>
    </alternativeName>
</protein>
<proteinExistence type="inferred from homology"/>
<dbReference type="Proteomes" id="UP000326287">
    <property type="component" value="Chromosome"/>
</dbReference>
<evidence type="ECO:0000256" key="2">
    <source>
        <dbReference type="ARBA" id="ARBA00010740"/>
    </source>
</evidence>
<dbReference type="EMBL" id="CP036422">
    <property type="protein sequence ID" value="QFU75870.1"/>
    <property type="molecule type" value="Genomic_DNA"/>
</dbReference>
<dbReference type="GO" id="GO:0042254">
    <property type="term" value="P:ribosome biogenesis"/>
    <property type="evidence" value="ECO:0007669"/>
    <property type="project" value="UniProtKB-KW"/>
</dbReference>
<dbReference type="PANTHER" id="PTHR38099">
    <property type="entry name" value="LARGE RIBOSOMAL RNA SUBUNIT ACCUMULATION PROTEIN YCED"/>
    <property type="match status" value="1"/>
</dbReference>
<sequence length="176" mass="19494">MLTEPLPNVLDVRKASARGVSISGTLKPLDLPRFKALLADETGEIRADLAFSRDEENRPVVQVEITAEVAVICQRCLKSMPLGLDAENTLGIVWNDDQAKHLPRHLDPLIVPEDEGCNLWELVEDELMLALPSFSYHDTQDCKEILSGYTGQGEEEEAGAERPNPFDVLAQLKSDD</sequence>